<keyword evidence="1" id="KW-1133">Transmembrane helix</keyword>
<gene>
    <name evidence="2" type="ORF">SAMN04489842_2364</name>
</gene>
<dbReference type="AlphaFoldDB" id="A0A1H1GCF0"/>
<dbReference type="EMBL" id="FNLC01000002">
    <property type="protein sequence ID" value="SDR10785.1"/>
    <property type="molecule type" value="Genomic_DNA"/>
</dbReference>
<feature type="transmembrane region" description="Helical" evidence="1">
    <location>
        <begin position="150"/>
        <end position="169"/>
    </location>
</feature>
<proteinExistence type="predicted"/>
<sequence length="365" mass="38738">MSLLVTAVSWTLLAVFVAIGAVCSLAVGYLYGRLARNWSGEAAARWTNVLTGATGFLAGVVTWVVGNAGLFAPGDGFVDTLVTILASAGAAIVVSGATITAILRADPDLPGVDHVPTVRRHYLRYLTVLFVFVFLLASGIVTALDGGPVGLVLLLFGLWIAAWAGSPLFSGLSSRTRRPTDDERARIDPLLERVDLSIRDVRIVEADDQYLRVEVAGAPGGRFLFVPEAALETFDDETLTALLASRREQATHFEQLLSVAPYVGSLIVVLLVLGSDSVSLVPGLVAALVVAAVGLLGTRKLRYYTDARAGAAVGAETLADAFERAAKAAGVDLEDAPGWNLFSKTPPLAERIERLREREEVENGR</sequence>
<name>A0A1H1GCF0_NATTX</name>
<feature type="transmembrane region" description="Helical" evidence="1">
    <location>
        <begin position="256"/>
        <end position="274"/>
    </location>
</feature>
<evidence type="ECO:0000313" key="3">
    <source>
        <dbReference type="Proteomes" id="UP000198848"/>
    </source>
</evidence>
<feature type="transmembrane region" description="Helical" evidence="1">
    <location>
        <begin position="43"/>
        <end position="65"/>
    </location>
</feature>
<feature type="transmembrane region" description="Helical" evidence="1">
    <location>
        <begin position="280"/>
        <end position="298"/>
    </location>
</feature>
<protein>
    <submittedName>
        <fullName evidence="2">STE24 endopeptidase</fullName>
    </submittedName>
</protein>
<dbReference type="RefSeq" id="WP_090381867.1">
    <property type="nucleotide sequence ID" value="NZ_FNLC01000002.1"/>
</dbReference>
<accession>A0A1H1GCF0</accession>
<feature type="transmembrane region" description="Helical" evidence="1">
    <location>
        <begin position="12"/>
        <end position="31"/>
    </location>
</feature>
<keyword evidence="3" id="KW-1185">Reference proteome</keyword>
<organism evidence="2 3">
    <name type="scientific">Natronobacterium texcoconense</name>
    <dbReference type="NCBI Taxonomy" id="1095778"/>
    <lineage>
        <taxon>Archaea</taxon>
        <taxon>Methanobacteriati</taxon>
        <taxon>Methanobacteriota</taxon>
        <taxon>Stenosarchaea group</taxon>
        <taxon>Halobacteria</taxon>
        <taxon>Halobacteriales</taxon>
        <taxon>Natrialbaceae</taxon>
        <taxon>Natronobacterium</taxon>
    </lineage>
</organism>
<dbReference type="OrthoDB" id="271602at2157"/>
<evidence type="ECO:0000313" key="2">
    <source>
        <dbReference type="EMBL" id="SDR10785.1"/>
    </source>
</evidence>
<keyword evidence="1" id="KW-0472">Membrane</keyword>
<feature type="transmembrane region" description="Helical" evidence="1">
    <location>
        <begin position="77"/>
        <end position="103"/>
    </location>
</feature>
<keyword evidence="1" id="KW-0812">Transmembrane</keyword>
<reference evidence="3" key="1">
    <citation type="submission" date="2016-10" db="EMBL/GenBank/DDBJ databases">
        <authorList>
            <person name="Varghese N."/>
            <person name="Submissions S."/>
        </authorList>
    </citation>
    <scope>NUCLEOTIDE SEQUENCE [LARGE SCALE GENOMIC DNA]</scope>
    <source>
        <strain evidence="3">DSM 24767</strain>
    </source>
</reference>
<dbReference type="Proteomes" id="UP000198848">
    <property type="component" value="Unassembled WGS sequence"/>
</dbReference>
<evidence type="ECO:0000256" key="1">
    <source>
        <dbReference type="SAM" id="Phobius"/>
    </source>
</evidence>
<dbReference type="STRING" id="1095778.SAMN04489842_2364"/>
<feature type="transmembrane region" description="Helical" evidence="1">
    <location>
        <begin position="123"/>
        <end position="144"/>
    </location>
</feature>